<sequence length="101" mass="10362">ARNASEKLPKRVLGKASWEFSALLSGRLISGATPAVCMSSKTRLGGNEKLCSMLAVAARTSSSSEAVQSHTPCRCISDTGISAGHEAVGVPVSCGLSGRRT</sequence>
<accession>A0A061QTY9</accession>
<name>A0A061QTY9_9CHLO</name>
<proteinExistence type="predicted"/>
<protein>
    <submittedName>
        <fullName evidence="1">Uncharacterized protein</fullName>
    </submittedName>
</protein>
<feature type="non-terminal residue" evidence="1">
    <location>
        <position position="1"/>
    </location>
</feature>
<gene>
    <name evidence="1" type="ORF">TSPGSL018_21347</name>
</gene>
<evidence type="ECO:0000313" key="1">
    <source>
        <dbReference type="EMBL" id="JAC63153.1"/>
    </source>
</evidence>
<organism evidence="1">
    <name type="scientific">Tetraselmis sp. GSL018</name>
    <dbReference type="NCBI Taxonomy" id="582737"/>
    <lineage>
        <taxon>Eukaryota</taxon>
        <taxon>Viridiplantae</taxon>
        <taxon>Chlorophyta</taxon>
        <taxon>core chlorophytes</taxon>
        <taxon>Chlorodendrophyceae</taxon>
        <taxon>Chlorodendrales</taxon>
        <taxon>Chlorodendraceae</taxon>
        <taxon>Tetraselmis</taxon>
    </lineage>
</organism>
<reference evidence="1" key="1">
    <citation type="submission" date="2014-05" db="EMBL/GenBank/DDBJ databases">
        <title>The transcriptome of the halophilic microalga Tetraselmis sp. GSL018 isolated from the Great Salt Lake, Utah.</title>
        <authorList>
            <person name="Jinkerson R.E."/>
            <person name="D'Adamo S."/>
            <person name="Posewitz M.C."/>
        </authorList>
    </citation>
    <scope>NUCLEOTIDE SEQUENCE</scope>
    <source>
        <strain evidence="1">GSL018</strain>
    </source>
</reference>
<dbReference type="AlphaFoldDB" id="A0A061QTY9"/>
<dbReference type="EMBL" id="GBEZ01023761">
    <property type="protein sequence ID" value="JAC63153.1"/>
    <property type="molecule type" value="Transcribed_RNA"/>
</dbReference>